<dbReference type="Gene3D" id="1.10.400.10">
    <property type="entry name" value="GI Alpha 1, domain 2-like"/>
    <property type="match status" value="1"/>
</dbReference>
<dbReference type="Pfam" id="PF00503">
    <property type="entry name" value="G-alpha"/>
    <property type="match status" value="1"/>
</dbReference>
<feature type="binding site" evidence="4">
    <location>
        <begin position="338"/>
        <end position="344"/>
    </location>
    <ligand>
        <name>GTP</name>
        <dbReference type="ChEBI" id="CHEBI:37565"/>
    </ligand>
</feature>
<evidence type="ECO:0000256" key="6">
    <source>
        <dbReference type="SAM" id="MobiDB-lite"/>
    </source>
</evidence>
<dbReference type="GO" id="GO:0031683">
    <property type="term" value="F:G-protein beta/gamma-subunit complex binding"/>
    <property type="evidence" value="ECO:0007669"/>
    <property type="project" value="InterPro"/>
</dbReference>
<keyword evidence="3" id="KW-0807">Transducer</keyword>
<evidence type="ECO:0008006" key="9">
    <source>
        <dbReference type="Google" id="ProtNLM"/>
    </source>
</evidence>
<dbReference type="GO" id="GO:0003924">
    <property type="term" value="F:GTPase activity"/>
    <property type="evidence" value="ECO:0007669"/>
    <property type="project" value="InterPro"/>
</dbReference>
<dbReference type="PANTHER" id="PTHR10218:SF360">
    <property type="entry name" value="GUANINE NUCLEOTIDE-BINDING PROTEIN SUBUNIT ALPHA HOMOLOG"/>
    <property type="match status" value="1"/>
</dbReference>
<keyword evidence="5" id="KW-0460">Magnesium</keyword>
<dbReference type="GO" id="GO:0001664">
    <property type="term" value="F:G protein-coupled receptor binding"/>
    <property type="evidence" value="ECO:0007669"/>
    <property type="project" value="TreeGrafter"/>
</dbReference>
<name>A0A8H5LQY7_9AGAR</name>
<keyword evidence="8" id="KW-1185">Reference proteome</keyword>
<dbReference type="SUPFAM" id="SSF47895">
    <property type="entry name" value="Transducin (alpha subunit), insertion domain"/>
    <property type="match status" value="1"/>
</dbReference>
<dbReference type="SMART" id="SM00275">
    <property type="entry name" value="G_alpha"/>
    <property type="match status" value="1"/>
</dbReference>
<comment type="caution">
    <text evidence="7">The sequence shown here is derived from an EMBL/GenBank/DDBJ whole genome shotgun (WGS) entry which is preliminary data.</text>
</comment>
<dbReference type="GO" id="GO:0005834">
    <property type="term" value="C:heterotrimeric G-protein complex"/>
    <property type="evidence" value="ECO:0007669"/>
    <property type="project" value="TreeGrafter"/>
</dbReference>
<dbReference type="Gene3D" id="3.40.50.300">
    <property type="entry name" value="P-loop containing nucleotide triphosphate hydrolases"/>
    <property type="match status" value="2"/>
</dbReference>
<dbReference type="GO" id="GO:0007188">
    <property type="term" value="P:adenylate cyclase-modulating G protein-coupled receptor signaling pathway"/>
    <property type="evidence" value="ECO:0007669"/>
    <property type="project" value="TreeGrafter"/>
</dbReference>
<dbReference type="PANTHER" id="PTHR10218">
    <property type="entry name" value="GTP-BINDING PROTEIN ALPHA SUBUNIT"/>
    <property type="match status" value="1"/>
</dbReference>
<sequence length="525" mass="58526">MAKVMTSAINIPRLNKASNDAIKHSPTVEQWPPPASPAETPVERELRLETEQEAKRVSDAIDASLQVDRETIRSRNAHIGAKILLLGQAESGKSTILKNFQLHFCPNAFHAEALIWRPVIHLNLVRSVNFILGIVSPGNSGGGGGGSLWSNGGGGYGPGGGAGGVSGYGARAMSPPPWERGISDELKRICISLTPLKQVERSLTARIVGSNVTDATITSYSYHPAKAPEISIRSSDHSHTSRMYGWKSLLRFRRDSMSSHMSLTGQRERERQWEEEDSSNRRIIAACGKDMESLWRNEEVQRKLINEEISLKEQPGFFLEDVVRIADEEYVPTPDDVLRARVSTIGPEEHRIPIEGNNIETGNGREWVIYDVGGQRNQRAAWAQFFDDVTVIIFLAPISAFNMALAEDPSVNRLADSLKIWRTICANKLLANVDLILLLNKIDILDKQLKKGVQFAKYVTSYKDRPNKTEDVSRYLLDMFHNLHKQHSAKKRKIHPHLTCAIDTKATGVVITHSEYLLAFTSRSL</sequence>
<dbReference type="GO" id="GO:0005525">
    <property type="term" value="F:GTP binding"/>
    <property type="evidence" value="ECO:0007669"/>
    <property type="project" value="UniProtKB-KW"/>
</dbReference>
<feature type="binding site" evidence="4">
    <location>
        <begin position="371"/>
        <end position="375"/>
    </location>
    <ligand>
        <name>GTP</name>
        <dbReference type="ChEBI" id="CHEBI:37565"/>
    </ligand>
</feature>
<dbReference type="InterPro" id="IPR027417">
    <property type="entry name" value="P-loop_NTPase"/>
</dbReference>
<keyword evidence="5" id="KW-0479">Metal-binding</keyword>
<evidence type="ECO:0000256" key="5">
    <source>
        <dbReference type="PIRSR" id="PIRSR601019-2"/>
    </source>
</evidence>
<organism evidence="7 8">
    <name type="scientific">Tetrapyrgos nigripes</name>
    <dbReference type="NCBI Taxonomy" id="182062"/>
    <lineage>
        <taxon>Eukaryota</taxon>
        <taxon>Fungi</taxon>
        <taxon>Dikarya</taxon>
        <taxon>Basidiomycota</taxon>
        <taxon>Agaricomycotina</taxon>
        <taxon>Agaricomycetes</taxon>
        <taxon>Agaricomycetidae</taxon>
        <taxon>Agaricales</taxon>
        <taxon>Marasmiineae</taxon>
        <taxon>Marasmiaceae</taxon>
        <taxon>Tetrapyrgos</taxon>
    </lineage>
</organism>
<dbReference type="InterPro" id="IPR001019">
    <property type="entry name" value="Gprotein_alpha_su"/>
</dbReference>
<dbReference type="FunFam" id="3.40.50.300:FF:000720">
    <property type="entry name" value="Guanine nucleotide-binding protein G(k) subunit alpha"/>
    <property type="match status" value="1"/>
</dbReference>
<dbReference type="PRINTS" id="PR00318">
    <property type="entry name" value="GPROTEINA"/>
</dbReference>
<dbReference type="OrthoDB" id="5817230at2759"/>
<feature type="region of interest" description="Disordered" evidence="6">
    <location>
        <begin position="17"/>
        <end position="40"/>
    </location>
</feature>
<dbReference type="SUPFAM" id="SSF52540">
    <property type="entry name" value="P-loop containing nucleoside triphosphate hydrolases"/>
    <property type="match status" value="1"/>
</dbReference>
<feature type="binding site" evidence="5">
    <location>
        <position position="344"/>
    </location>
    <ligand>
        <name>Mg(2+)</name>
        <dbReference type="ChEBI" id="CHEBI:18420"/>
    </ligand>
</feature>
<evidence type="ECO:0000313" key="7">
    <source>
        <dbReference type="EMBL" id="KAF5366156.1"/>
    </source>
</evidence>
<dbReference type="PROSITE" id="PS51882">
    <property type="entry name" value="G_ALPHA"/>
    <property type="match status" value="1"/>
</dbReference>
<dbReference type="AlphaFoldDB" id="A0A8H5LQY7"/>
<dbReference type="Proteomes" id="UP000559256">
    <property type="component" value="Unassembled WGS sequence"/>
</dbReference>
<evidence type="ECO:0000256" key="2">
    <source>
        <dbReference type="ARBA" id="ARBA00023134"/>
    </source>
</evidence>
<dbReference type="EMBL" id="JAACJM010000024">
    <property type="protein sequence ID" value="KAF5366156.1"/>
    <property type="molecule type" value="Genomic_DNA"/>
</dbReference>
<dbReference type="GO" id="GO:0005737">
    <property type="term" value="C:cytoplasm"/>
    <property type="evidence" value="ECO:0007669"/>
    <property type="project" value="TreeGrafter"/>
</dbReference>
<protein>
    <recommendedName>
        <fullName evidence="9">G-alpha-domain-containing protein</fullName>
    </recommendedName>
</protein>
<dbReference type="InterPro" id="IPR011025">
    <property type="entry name" value="GproteinA_insert"/>
</dbReference>
<proteinExistence type="predicted"/>
<reference evidence="7 8" key="1">
    <citation type="journal article" date="2020" name="ISME J.">
        <title>Uncovering the hidden diversity of litter-decomposition mechanisms in mushroom-forming fungi.</title>
        <authorList>
            <person name="Floudas D."/>
            <person name="Bentzer J."/>
            <person name="Ahren D."/>
            <person name="Johansson T."/>
            <person name="Persson P."/>
            <person name="Tunlid A."/>
        </authorList>
    </citation>
    <scope>NUCLEOTIDE SEQUENCE [LARGE SCALE GENOMIC DNA]</scope>
    <source>
        <strain evidence="7 8">CBS 291.85</strain>
    </source>
</reference>
<keyword evidence="1 4" id="KW-0547">Nucleotide-binding</keyword>
<dbReference type="GO" id="GO:0046872">
    <property type="term" value="F:metal ion binding"/>
    <property type="evidence" value="ECO:0007669"/>
    <property type="project" value="UniProtKB-KW"/>
</dbReference>
<accession>A0A8H5LQY7</accession>
<gene>
    <name evidence="7" type="ORF">D9758_005771</name>
</gene>
<evidence type="ECO:0000256" key="1">
    <source>
        <dbReference type="ARBA" id="ARBA00022741"/>
    </source>
</evidence>
<keyword evidence="2 4" id="KW-0342">GTP-binding</keyword>
<evidence type="ECO:0000313" key="8">
    <source>
        <dbReference type="Proteomes" id="UP000559256"/>
    </source>
</evidence>
<evidence type="ECO:0000256" key="4">
    <source>
        <dbReference type="PIRSR" id="PIRSR601019-1"/>
    </source>
</evidence>
<evidence type="ECO:0000256" key="3">
    <source>
        <dbReference type="ARBA" id="ARBA00023224"/>
    </source>
</evidence>
<feature type="binding site" evidence="4">
    <location>
        <position position="501"/>
    </location>
    <ligand>
        <name>GTP</name>
        <dbReference type="ChEBI" id="CHEBI:37565"/>
    </ligand>
</feature>
<feature type="binding site" evidence="4">
    <location>
        <begin position="440"/>
        <end position="443"/>
    </location>
    <ligand>
        <name>GTP</name>
        <dbReference type="ChEBI" id="CHEBI:37565"/>
    </ligand>
</feature>